<sequence>MGYINESVIYNIYPLGFCGAPKENDFKQEYRLDKIYGW</sequence>
<accession>K1RZI0</accession>
<proteinExistence type="predicted"/>
<dbReference type="AlphaFoldDB" id="K1RZI0"/>
<evidence type="ECO:0000313" key="1">
    <source>
        <dbReference type="EMBL" id="EKC50793.1"/>
    </source>
</evidence>
<reference evidence="1" key="1">
    <citation type="journal article" date="2013" name="Environ. Microbiol.">
        <title>Microbiota from the distal guts of lean and obese adolescents exhibit partial functional redundancy besides clear differences in community structure.</title>
        <authorList>
            <person name="Ferrer M."/>
            <person name="Ruiz A."/>
            <person name="Lanza F."/>
            <person name="Haange S.B."/>
            <person name="Oberbach A."/>
            <person name="Till H."/>
            <person name="Bargiela R."/>
            <person name="Campoy C."/>
            <person name="Segura M.T."/>
            <person name="Richter M."/>
            <person name="von Bergen M."/>
            <person name="Seifert J."/>
            <person name="Suarez A."/>
        </authorList>
    </citation>
    <scope>NUCLEOTIDE SEQUENCE</scope>
</reference>
<feature type="non-terminal residue" evidence="1">
    <location>
        <position position="38"/>
    </location>
</feature>
<dbReference type="EMBL" id="AJWZ01009611">
    <property type="protein sequence ID" value="EKC50793.1"/>
    <property type="molecule type" value="Genomic_DNA"/>
</dbReference>
<comment type="caution">
    <text evidence="1">The sequence shown here is derived from an EMBL/GenBank/DDBJ whole genome shotgun (WGS) entry which is preliminary data.</text>
</comment>
<name>K1RZI0_9ZZZZ</name>
<protein>
    <submittedName>
        <fullName evidence="1">Uncharacterized protein</fullName>
    </submittedName>
</protein>
<gene>
    <name evidence="1" type="ORF">OBE_13952</name>
</gene>
<organism evidence="1">
    <name type="scientific">human gut metagenome</name>
    <dbReference type="NCBI Taxonomy" id="408170"/>
    <lineage>
        <taxon>unclassified sequences</taxon>
        <taxon>metagenomes</taxon>
        <taxon>organismal metagenomes</taxon>
    </lineage>
</organism>